<proteinExistence type="predicted"/>
<feature type="transmembrane region" description="Helical" evidence="1">
    <location>
        <begin position="46"/>
        <end position="71"/>
    </location>
</feature>
<evidence type="ECO:0000313" key="2">
    <source>
        <dbReference type="EMBL" id="WOB07300.1"/>
    </source>
</evidence>
<evidence type="ECO:0000313" key="3">
    <source>
        <dbReference type="Proteomes" id="UP001303946"/>
    </source>
</evidence>
<keyword evidence="1" id="KW-0472">Membrane</keyword>
<dbReference type="Proteomes" id="UP001303946">
    <property type="component" value="Chromosome"/>
</dbReference>
<feature type="transmembrane region" description="Helical" evidence="1">
    <location>
        <begin position="283"/>
        <end position="314"/>
    </location>
</feature>
<feature type="transmembrane region" description="Helical" evidence="1">
    <location>
        <begin position="251"/>
        <end position="271"/>
    </location>
</feature>
<sequence>MPEHLRALCFILPIAWVVFLFAKKTIIPNGLVTPQDFNRRRNLWFALTLSAFLAHNFWIFAAVAAVAILILSRDEPNKAAMHFAVLVCLPRLTASISGGGLVKELFALDPLRILALLILVPVWWQLRKRPDVEPFGKLLVDKIMIVMFALEIVLTLPERTLPSVLRDSVFYAFTNVFLLYYVSSRSLRSIQHFRESLSMLTAGLWVFCAIVAFEFLRRWLLYSSLERALGVSIGDRGYLIRSGMLRAEGTAGQSIIAGYVAAVGIGIFLYVRTLIQNPWMRRAGMALMFAGIVGAFARGPWVGGVAIIMVFLLLGPSPFGSIGKLAGAILLSLPVLLTTDAGLAMIDHLPWIGTVDARNVDFRENLFDVAIRVILQYPFFGNYDFATIPEIESLRGSDGIIDVVNTYIMIALRGGIVSLTVFVLLVAAAMWGVFMSLLKLDKHDERHVLGRALLATMVGVLVTIATVSPIFLVYPLYWCLTGLMVGFTQLVARGEPVRKQVGAGPVGAVRPVPQPLRTPGRATWR</sequence>
<dbReference type="PROSITE" id="PS01307">
    <property type="entry name" value="MOTA"/>
    <property type="match status" value="1"/>
</dbReference>
<name>A0ABZ0CQN9_9BURK</name>
<organism evidence="2 3">
    <name type="scientific">Piscinibacter gummiphilus</name>
    <dbReference type="NCBI Taxonomy" id="946333"/>
    <lineage>
        <taxon>Bacteria</taxon>
        <taxon>Pseudomonadati</taxon>
        <taxon>Pseudomonadota</taxon>
        <taxon>Betaproteobacteria</taxon>
        <taxon>Burkholderiales</taxon>
        <taxon>Sphaerotilaceae</taxon>
        <taxon>Piscinibacter</taxon>
    </lineage>
</organism>
<gene>
    <name evidence="2" type="ORF">RXV79_20560</name>
</gene>
<dbReference type="InterPro" id="IPR000540">
    <property type="entry name" value="Flag_MotA_CS"/>
</dbReference>
<evidence type="ECO:0008006" key="4">
    <source>
        <dbReference type="Google" id="ProtNLM"/>
    </source>
</evidence>
<dbReference type="PANTHER" id="PTHR37422:SF13">
    <property type="entry name" value="LIPOPOLYSACCHARIDE BIOSYNTHESIS PROTEIN PA4999-RELATED"/>
    <property type="match status" value="1"/>
</dbReference>
<feature type="transmembrane region" description="Helical" evidence="1">
    <location>
        <begin position="83"/>
        <end position="102"/>
    </location>
</feature>
<reference evidence="2 3" key="1">
    <citation type="submission" date="2023-10" db="EMBL/GenBank/DDBJ databases">
        <title>Bacteria for the degradation of biodegradable plastic PBAT(Polybutylene adipate terephthalate).</title>
        <authorList>
            <person name="Weon H.-Y."/>
            <person name="Yeon J."/>
        </authorList>
    </citation>
    <scope>NUCLEOTIDE SEQUENCE [LARGE SCALE GENOMIC DNA]</scope>
    <source>
        <strain evidence="2 3">SBD 7-3</strain>
    </source>
</reference>
<protein>
    <recommendedName>
        <fullName evidence="4">O-antigen ligase domain-containing protein</fullName>
    </recommendedName>
</protein>
<feature type="transmembrane region" description="Helical" evidence="1">
    <location>
        <begin position="449"/>
        <end position="468"/>
    </location>
</feature>
<keyword evidence="1" id="KW-0812">Transmembrane</keyword>
<evidence type="ECO:0000256" key="1">
    <source>
        <dbReference type="SAM" id="Phobius"/>
    </source>
</evidence>
<dbReference type="EMBL" id="CP136336">
    <property type="protein sequence ID" value="WOB07300.1"/>
    <property type="molecule type" value="Genomic_DNA"/>
</dbReference>
<feature type="transmembrane region" description="Helical" evidence="1">
    <location>
        <begin position="416"/>
        <end position="437"/>
    </location>
</feature>
<feature type="transmembrane region" description="Helical" evidence="1">
    <location>
        <begin position="168"/>
        <end position="184"/>
    </location>
</feature>
<feature type="transmembrane region" description="Helical" evidence="1">
    <location>
        <begin position="138"/>
        <end position="156"/>
    </location>
</feature>
<keyword evidence="3" id="KW-1185">Reference proteome</keyword>
<keyword evidence="1" id="KW-1133">Transmembrane helix</keyword>
<dbReference type="RefSeq" id="WP_316699971.1">
    <property type="nucleotide sequence ID" value="NZ_CP136336.1"/>
</dbReference>
<dbReference type="PANTHER" id="PTHR37422">
    <property type="entry name" value="TEICHURONIC ACID BIOSYNTHESIS PROTEIN TUAE"/>
    <property type="match status" value="1"/>
</dbReference>
<feature type="transmembrane region" description="Helical" evidence="1">
    <location>
        <begin position="196"/>
        <end position="216"/>
    </location>
</feature>
<accession>A0ABZ0CQN9</accession>
<dbReference type="InterPro" id="IPR051533">
    <property type="entry name" value="WaaL-like"/>
</dbReference>